<feature type="non-terminal residue" evidence="2">
    <location>
        <position position="174"/>
    </location>
</feature>
<feature type="domain" description="Swt1-like HEPN" evidence="1">
    <location>
        <begin position="39"/>
        <end position="150"/>
    </location>
</feature>
<dbReference type="Pfam" id="PF18731">
    <property type="entry name" value="HEPN_Swt1"/>
    <property type="match status" value="1"/>
</dbReference>
<name>X1HZF4_9ZZZZ</name>
<dbReference type="AlphaFoldDB" id="X1HZF4"/>
<evidence type="ECO:0000313" key="2">
    <source>
        <dbReference type="EMBL" id="GAH75501.1"/>
    </source>
</evidence>
<protein>
    <recommendedName>
        <fullName evidence="1">Swt1-like HEPN domain-containing protein</fullName>
    </recommendedName>
</protein>
<dbReference type="InterPro" id="IPR041650">
    <property type="entry name" value="HEPN_Swt1"/>
</dbReference>
<sequence>MNPKKLRKPKEDKNFTFKFPSEFIDKGNEMSEIYYNIFIFENFLRTFIEKIAKDEFGTNFWKKLSVNKKINEKIKKRKDDEKNKKWISIRGDSDLFYTDLLDLKTIISNNWSLFRHLFPKEQWLTSKLEELYDLRNKVAHNSYLDLNEQQTVDTYITNIYSQLNIGLEYKSFRD</sequence>
<accession>X1HZF4</accession>
<comment type="caution">
    <text evidence="2">The sequence shown here is derived from an EMBL/GenBank/DDBJ whole genome shotgun (WGS) entry which is preliminary data.</text>
</comment>
<dbReference type="EMBL" id="BARU01028928">
    <property type="protein sequence ID" value="GAH75501.1"/>
    <property type="molecule type" value="Genomic_DNA"/>
</dbReference>
<reference evidence="2" key="1">
    <citation type="journal article" date="2014" name="Front. Microbiol.">
        <title>High frequency of phylogenetically diverse reductive dehalogenase-homologous genes in deep subseafloor sedimentary metagenomes.</title>
        <authorList>
            <person name="Kawai M."/>
            <person name="Futagami T."/>
            <person name="Toyoda A."/>
            <person name="Takaki Y."/>
            <person name="Nishi S."/>
            <person name="Hori S."/>
            <person name="Arai W."/>
            <person name="Tsubouchi T."/>
            <person name="Morono Y."/>
            <person name="Uchiyama I."/>
            <person name="Ito T."/>
            <person name="Fujiyama A."/>
            <person name="Inagaki F."/>
            <person name="Takami H."/>
        </authorList>
    </citation>
    <scope>NUCLEOTIDE SEQUENCE</scope>
    <source>
        <strain evidence="2">Expedition CK06-06</strain>
    </source>
</reference>
<organism evidence="2">
    <name type="scientific">marine sediment metagenome</name>
    <dbReference type="NCBI Taxonomy" id="412755"/>
    <lineage>
        <taxon>unclassified sequences</taxon>
        <taxon>metagenomes</taxon>
        <taxon>ecological metagenomes</taxon>
    </lineage>
</organism>
<gene>
    <name evidence="2" type="ORF">S03H2_46111</name>
</gene>
<evidence type="ECO:0000259" key="1">
    <source>
        <dbReference type="Pfam" id="PF18731"/>
    </source>
</evidence>
<proteinExistence type="predicted"/>